<keyword evidence="5" id="KW-0698">rRNA processing</keyword>
<evidence type="ECO:0000256" key="1">
    <source>
        <dbReference type="ARBA" id="ARBA00002724"/>
    </source>
</evidence>
<evidence type="ECO:0000256" key="8">
    <source>
        <dbReference type="ARBA" id="ARBA00022691"/>
    </source>
</evidence>
<keyword evidence="16" id="KW-1185">Reference proteome</keyword>
<dbReference type="CDD" id="cd02440">
    <property type="entry name" value="AdoMet_MTases"/>
    <property type="match status" value="1"/>
</dbReference>
<dbReference type="GO" id="GO:0005737">
    <property type="term" value="C:cytoplasm"/>
    <property type="evidence" value="ECO:0007669"/>
    <property type="project" value="UniProtKB-SubCell"/>
</dbReference>
<dbReference type="InterPro" id="IPR049560">
    <property type="entry name" value="MeTrfase_RsmB-F_NOP2_cat"/>
</dbReference>
<organism evidence="15 16">
    <name type="scientific">Tepidanaerobacter acetatoxydans (strain DSM 21804 / JCM 16047 / Re1)</name>
    <dbReference type="NCBI Taxonomy" id="1209989"/>
    <lineage>
        <taxon>Bacteria</taxon>
        <taxon>Bacillati</taxon>
        <taxon>Bacillota</taxon>
        <taxon>Clostridia</taxon>
        <taxon>Thermosediminibacterales</taxon>
        <taxon>Tepidanaerobacteraceae</taxon>
        <taxon>Tepidanaerobacter</taxon>
    </lineage>
</organism>
<dbReference type="OrthoDB" id="9810297at2"/>
<dbReference type="GO" id="GO:0008649">
    <property type="term" value="F:rRNA methyltransferase activity"/>
    <property type="evidence" value="ECO:0007669"/>
    <property type="project" value="InterPro"/>
</dbReference>
<dbReference type="Gene3D" id="3.40.50.150">
    <property type="entry name" value="Vaccinia Virus protein VP39"/>
    <property type="match status" value="1"/>
</dbReference>
<feature type="domain" description="SAM-dependent MTase RsmB/NOP-type" evidence="14">
    <location>
        <begin position="169"/>
        <end position="446"/>
    </location>
</feature>
<dbReference type="SUPFAM" id="SSF48013">
    <property type="entry name" value="NusB-like"/>
    <property type="match status" value="1"/>
</dbReference>
<keyword evidence="8 13" id="KW-0949">S-adenosyl-L-methionine</keyword>
<evidence type="ECO:0000259" key="14">
    <source>
        <dbReference type="PROSITE" id="PS51686"/>
    </source>
</evidence>
<comment type="subcellular location">
    <subcellularLocation>
        <location evidence="2">Cytoplasm</location>
    </subcellularLocation>
</comment>
<dbReference type="NCBIfam" id="NF011494">
    <property type="entry name" value="PRK14902.1"/>
    <property type="match status" value="1"/>
</dbReference>
<proteinExistence type="inferred from homology"/>
<comment type="caution">
    <text evidence="13">Lacks conserved residue(s) required for the propagation of feature annotation.</text>
</comment>
<dbReference type="PATRIC" id="fig|1209989.3.peg.1804"/>
<feature type="binding site" evidence="13">
    <location>
        <position position="328"/>
    </location>
    <ligand>
        <name>S-adenosyl-L-methionine</name>
        <dbReference type="ChEBI" id="CHEBI:59789"/>
    </ligand>
</feature>
<gene>
    <name evidence="15" type="ordered locus">TEPIRE1_1577</name>
</gene>
<dbReference type="NCBIfam" id="TIGR00563">
    <property type="entry name" value="rsmB"/>
    <property type="match status" value="1"/>
</dbReference>
<dbReference type="InterPro" id="IPR029063">
    <property type="entry name" value="SAM-dependent_MTases_sf"/>
</dbReference>
<dbReference type="RefSeq" id="WP_013778534.1">
    <property type="nucleotide sequence ID" value="NC_015519.1"/>
</dbReference>
<dbReference type="GO" id="GO:0003723">
    <property type="term" value="F:RNA binding"/>
    <property type="evidence" value="ECO:0007669"/>
    <property type="project" value="UniProtKB-UniRule"/>
</dbReference>
<dbReference type="InterPro" id="IPR006027">
    <property type="entry name" value="NusB_RsmB_TIM44"/>
</dbReference>
<reference evidence="16" key="1">
    <citation type="journal article" date="2013" name="Genome Announc.">
        <title>First genome sequence of a syntrophic acetate-oxidizing bacterium, Tepidanaerobacter acetatoxydans strain Re1.</title>
        <authorList>
            <person name="Manzoor S."/>
            <person name="Bongcam-Rudloff E."/>
            <person name="Schnurer A."/>
            <person name="Muller B."/>
        </authorList>
    </citation>
    <scope>NUCLEOTIDE SEQUENCE [LARGE SCALE GENOMIC DNA]</scope>
    <source>
        <strain evidence="16">Re1</strain>
    </source>
</reference>
<dbReference type="Pfam" id="PF22458">
    <property type="entry name" value="RsmF-B_ferredox"/>
    <property type="match status" value="1"/>
</dbReference>
<protein>
    <recommendedName>
        <fullName evidence="3">16S rRNA (cytosine(967)-C(5))-methyltransferase</fullName>
        <ecNumber evidence="3">2.1.1.176</ecNumber>
    </recommendedName>
    <alternativeName>
        <fullName evidence="10">16S rRNA m5C967 methyltransferase</fullName>
    </alternativeName>
    <alternativeName>
        <fullName evidence="11">rRNA (cytosine-C(5)-)-methyltransferase RsmB</fullName>
    </alternativeName>
</protein>
<keyword evidence="7 13" id="KW-0808">Transferase</keyword>
<dbReference type="HOGENOM" id="CLU_005316_0_1_9"/>
<evidence type="ECO:0000256" key="5">
    <source>
        <dbReference type="ARBA" id="ARBA00022552"/>
    </source>
</evidence>
<dbReference type="KEGG" id="tep:TepRe1_1465"/>
<evidence type="ECO:0000313" key="15">
    <source>
        <dbReference type="EMBL" id="CCP26345.1"/>
    </source>
</evidence>
<dbReference type="GO" id="GO:0006355">
    <property type="term" value="P:regulation of DNA-templated transcription"/>
    <property type="evidence" value="ECO:0007669"/>
    <property type="project" value="InterPro"/>
</dbReference>
<dbReference type="eggNOG" id="COG0781">
    <property type="taxonomic scope" value="Bacteria"/>
</dbReference>
<dbReference type="Gene3D" id="3.30.70.1170">
    <property type="entry name" value="Sun protein, domain 3"/>
    <property type="match status" value="1"/>
</dbReference>
<evidence type="ECO:0000256" key="10">
    <source>
        <dbReference type="ARBA" id="ARBA00030399"/>
    </source>
</evidence>
<evidence type="ECO:0000256" key="3">
    <source>
        <dbReference type="ARBA" id="ARBA00012140"/>
    </source>
</evidence>
<keyword evidence="6 13" id="KW-0489">Methyltransferase</keyword>
<evidence type="ECO:0000256" key="9">
    <source>
        <dbReference type="ARBA" id="ARBA00022884"/>
    </source>
</evidence>
<evidence type="ECO:0000256" key="4">
    <source>
        <dbReference type="ARBA" id="ARBA00022490"/>
    </source>
</evidence>
<dbReference type="AlphaFoldDB" id="F4LVM5"/>
<dbReference type="PRINTS" id="PR02008">
    <property type="entry name" value="RCMTFAMILY"/>
</dbReference>
<dbReference type="Pfam" id="PF01189">
    <property type="entry name" value="Methyltr_RsmB-F"/>
    <property type="match status" value="1"/>
</dbReference>
<dbReference type="Gene3D" id="1.10.940.10">
    <property type="entry name" value="NusB-like"/>
    <property type="match status" value="1"/>
</dbReference>
<comment type="function">
    <text evidence="1">Specifically methylates the cytosine at position 967 (m5C967) of 16S rRNA.</text>
</comment>
<dbReference type="STRING" id="1209989.TepRe1_1465"/>
<dbReference type="SUPFAM" id="SSF53335">
    <property type="entry name" value="S-adenosyl-L-methionine-dependent methyltransferases"/>
    <property type="match status" value="1"/>
</dbReference>
<dbReference type="FunFam" id="3.40.50.150:FF:000022">
    <property type="entry name" value="Ribosomal RNA small subunit methyltransferase B"/>
    <property type="match status" value="1"/>
</dbReference>
<evidence type="ECO:0000256" key="2">
    <source>
        <dbReference type="ARBA" id="ARBA00004496"/>
    </source>
</evidence>
<dbReference type="InterPro" id="IPR054728">
    <property type="entry name" value="RsmB-like_ferredoxin"/>
</dbReference>
<evidence type="ECO:0000256" key="13">
    <source>
        <dbReference type="PROSITE-ProRule" id="PRU01023"/>
    </source>
</evidence>
<dbReference type="KEGG" id="tae:TepiRe1_1577"/>
<dbReference type="InterPro" id="IPR001678">
    <property type="entry name" value="MeTrfase_RsmB-F_NOP2_dom"/>
</dbReference>
<dbReference type="InterPro" id="IPR035926">
    <property type="entry name" value="NusB-like_sf"/>
</dbReference>
<keyword evidence="9 13" id="KW-0694">RNA-binding</keyword>
<evidence type="ECO:0000256" key="7">
    <source>
        <dbReference type="ARBA" id="ARBA00022679"/>
    </source>
</evidence>
<accession>L0RZA1</accession>
<dbReference type="EC" id="2.1.1.176" evidence="3"/>
<accession>F4LVM5</accession>
<evidence type="ECO:0000313" key="16">
    <source>
        <dbReference type="Proteomes" id="UP000010802"/>
    </source>
</evidence>
<comment type="catalytic activity">
    <reaction evidence="12">
        <text>cytidine(967) in 16S rRNA + S-adenosyl-L-methionine = 5-methylcytidine(967) in 16S rRNA + S-adenosyl-L-homocysteine + H(+)</text>
        <dbReference type="Rhea" id="RHEA:42748"/>
        <dbReference type="Rhea" id="RHEA-COMP:10219"/>
        <dbReference type="Rhea" id="RHEA-COMP:10220"/>
        <dbReference type="ChEBI" id="CHEBI:15378"/>
        <dbReference type="ChEBI" id="CHEBI:57856"/>
        <dbReference type="ChEBI" id="CHEBI:59789"/>
        <dbReference type="ChEBI" id="CHEBI:74483"/>
        <dbReference type="ChEBI" id="CHEBI:82748"/>
        <dbReference type="EC" id="2.1.1.176"/>
    </reaction>
</comment>
<evidence type="ECO:0000256" key="11">
    <source>
        <dbReference type="ARBA" id="ARBA00031088"/>
    </source>
</evidence>
<evidence type="ECO:0000256" key="12">
    <source>
        <dbReference type="ARBA" id="ARBA00047283"/>
    </source>
</evidence>
<dbReference type="InterPro" id="IPR004573">
    <property type="entry name" value="rRNA_ssu_MeTfrase_B"/>
</dbReference>
<comment type="similarity">
    <text evidence="13">Belongs to the class I-like SAM-binding methyltransferase superfamily. RsmB/NOP family.</text>
</comment>
<dbReference type="EMBL" id="HF563609">
    <property type="protein sequence ID" value="CCP26345.1"/>
    <property type="molecule type" value="Genomic_DNA"/>
</dbReference>
<evidence type="ECO:0000256" key="6">
    <source>
        <dbReference type="ARBA" id="ARBA00022603"/>
    </source>
</evidence>
<dbReference type="Proteomes" id="UP000010802">
    <property type="component" value="Chromosome"/>
</dbReference>
<dbReference type="PROSITE" id="PS51686">
    <property type="entry name" value="SAM_MT_RSMB_NOP"/>
    <property type="match status" value="1"/>
</dbReference>
<feature type="active site" description="Nucleophile" evidence="13">
    <location>
        <position position="381"/>
    </location>
</feature>
<dbReference type="PANTHER" id="PTHR22807:SF53">
    <property type="entry name" value="RIBOSOMAL RNA SMALL SUBUNIT METHYLTRANSFERASE B-RELATED"/>
    <property type="match status" value="1"/>
</dbReference>
<dbReference type="Pfam" id="PF01029">
    <property type="entry name" value="NusB"/>
    <property type="match status" value="1"/>
</dbReference>
<feature type="binding site" evidence="13">
    <location>
        <begin position="259"/>
        <end position="265"/>
    </location>
    <ligand>
        <name>S-adenosyl-L-methionine</name>
        <dbReference type="ChEBI" id="CHEBI:59789"/>
    </ligand>
</feature>
<dbReference type="InterPro" id="IPR023267">
    <property type="entry name" value="RCMT"/>
</dbReference>
<dbReference type="eggNOG" id="COG0144">
    <property type="taxonomic scope" value="Bacteria"/>
</dbReference>
<keyword evidence="4" id="KW-0963">Cytoplasm</keyword>
<dbReference type="PANTHER" id="PTHR22807">
    <property type="entry name" value="NOP2 YEAST -RELATED NOL1/NOP2/FMU SUN DOMAIN-CONTAINING"/>
    <property type="match status" value="1"/>
</dbReference>
<sequence length="448" mass="50989">MSNPRELAICMLIKIQEGSYGNLLLNQHLTSDMSLKDRALVTELVNGVVQNLLRIDYIISQFSKIDLSKISPFVKNAIRVGIYQTFFLDRVPDFAAVNESVSLVKKYEGKRAANFTNAILRNVLRKRDKIVYPNKNINIEKYLSIYYSFPSWLIQRWIELFDKNFTEELCMALNERPKPCIRVNTLVADREELEKQLSAEGARVAPGLFTEETLYILDSPPIAQLESFNKGLFAPQDESSIIASLAAGVKSNDKVLDVAAAPGGKTAHMAAIMQNKGEIIAWDIHPHRVRLIEQNCRRLKATIVVPEVRNAKIPDKNMFRKFDKVIIDAPCSGLGVIRRKPDIKWSKKPEDITALKSEQKEILEVCSKYVKPGGFLIYSTCSIEPEENEKNVDEFLAKNDSFIYDDLRPYLPEKLHNSLKQSYGYITLYPNIHGTDGFFIARLKRIKA</sequence>
<name>F4LVM5_TEPAE</name>
<feature type="binding site" evidence="13">
    <location>
        <position position="283"/>
    </location>
    <ligand>
        <name>S-adenosyl-L-methionine</name>
        <dbReference type="ChEBI" id="CHEBI:59789"/>
    </ligand>
</feature>